<dbReference type="InterPro" id="IPR035940">
    <property type="entry name" value="CAP_sf"/>
</dbReference>
<feature type="chain" id="PRO_5038851621" evidence="2">
    <location>
        <begin position="24"/>
        <end position="270"/>
    </location>
</feature>
<dbReference type="Pfam" id="PF00188">
    <property type="entry name" value="CAP"/>
    <property type="match status" value="1"/>
</dbReference>
<accession>A0A1T5MU48</accession>
<dbReference type="InterPro" id="IPR014258">
    <property type="entry name" value="CAP_domain_YkwD-like"/>
</dbReference>
<keyword evidence="5" id="KW-1185">Reference proteome</keyword>
<evidence type="ECO:0000256" key="2">
    <source>
        <dbReference type="SAM" id="SignalP"/>
    </source>
</evidence>
<feature type="signal peptide" evidence="2">
    <location>
        <begin position="1"/>
        <end position="23"/>
    </location>
</feature>
<evidence type="ECO:0000259" key="3">
    <source>
        <dbReference type="Pfam" id="PF00188"/>
    </source>
</evidence>
<feature type="domain" description="SCP" evidence="3">
    <location>
        <begin position="149"/>
        <end position="265"/>
    </location>
</feature>
<proteinExistence type="predicted"/>
<dbReference type="STRING" id="36842.SAMN02194393_05343"/>
<dbReference type="SUPFAM" id="SSF55797">
    <property type="entry name" value="PR-1-like"/>
    <property type="match status" value="1"/>
</dbReference>
<dbReference type="EMBL" id="FUZT01000025">
    <property type="protein sequence ID" value="SKC91564.1"/>
    <property type="molecule type" value="Genomic_DNA"/>
</dbReference>
<sequence length="270" mass="30148">MKKKLLASALSATLLISAFSPIAASALSKTYYSYNSSYSGSIKYNAVCYNKSNNGTTITYKYSIPQINTYGYDTNNTSTNSWKNISFNPYDYFSQESKVPSQDNSNKTTDVNNNQNNEKPVTNDKESSQTENTNNNVSDSIRQFETEVVRLVNVERAKAGLSALKENTELSKVARTKSQDMRDKGYFSHTSPTYGSPFDMMKQFGIDYMAAGENIAKGQKTPEAVVNAWMNSDGHRRNILSTNFTEIGVGYTVDSNGTAYWTQMFIKPRS</sequence>
<dbReference type="PANTHER" id="PTHR31157:SF1">
    <property type="entry name" value="SCP DOMAIN-CONTAINING PROTEIN"/>
    <property type="match status" value="1"/>
</dbReference>
<feature type="compositionally biased region" description="Polar residues" evidence="1">
    <location>
        <begin position="129"/>
        <end position="141"/>
    </location>
</feature>
<dbReference type="InterPro" id="IPR014044">
    <property type="entry name" value="CAP_dom"/>
</dbReference>
<dbReference type="RefSeq" id="WP_139380477.1">
    <property type="nucleotide sequence ID" value="NZ_FUZT01000025.1"/>
</dbReference>
<keyword evidence="2" id="KW-0732">Signal</keyword>
<gene>
    <name evidence="4" type="ORF">SAMN02194393_05343</name>
</gene>
<protein>
    <submittedName>
        <fullName evidence="4">Uncharacterized protein, YkwD family</fullName>
    </submittedName>
</protein>
<dbReference type="CDD" id="cd05379">
    <property type="entry name" value="CAP_bacterial"/>
    <property type="match status" value="1"/>
</dbReference>
<evidence type="ECO:0000313" key="5">
    <source>
        <dbReference type="Proteomes" id="UP000190285"/>
    </source>
</evidence>
<reference evidence="5" key="1">
    <citation type="submission" date="2017-02" db="EMBL/GenBank/DDBJ databases">
        <authorList>
            <person name="Varghese N."/>
            <person name="Submissions S."/>
        </authorList>
    </citation>
    <scope>NUCLEOTIDE SEQUENCE [LARGE SCALE GENOMIC DNA]</scope>
    <source>
        <strain evidence="5">M1</strain>
    </source>
</reference>
<dbReference type="NCBIfam" id="TIGR02909">
    <property type="entry name" value="spore_YkwD"/>
    <property type="match status" value="1"/>
</dbReference>
<name>A0A1T5MU48_9FIRM</name>
<dbReference type="PANTHER" id="PTHR31157">
    <property type="entry name" value="SCP DOMAIN-CONTAINING PROTEIN"/>
    <property type="match status" value="1"/>
</dbReference>
<dbReference type="OrthoDB" id="9783944at2"/>
<dbReference type="Gene3D" id="3.40.33.10">
    <property type="entry name" value="CAP"/>
    <property type="match status" value="1"/>
</dbReference>
<feature type="region of interest" description="Disordered" evidence="1">
    <location>
        <begin position="96"/>
        <end position="141"/>
    </location>
</feature>
<dbReference type="Proteomes" id="UP000190285">
    <property type="component" value="Unassembled WGS sequence"/>
</dbReference>
<organism evidence="4 5">
    <name type="scientific">Maledivibacter halophilus</name>
    <dbReference type="NCBI Taxonomy" id="36842"/>
    <lineage>
        <taxon>Bacteria</taxon>
        <taxon>Bacillati</taxon>
        <taxon>Bacillota</taxon>
        <taxon>Clostridia</taxon>
        <taxon>Peptostreptococcales</taxon>
        <taxon>Caminicellaceae</taxon>
        <taxon>Maledivibacter</taxon>
    </lineage>
</organism>
<evidence type="ECO:0000256" key="1">
    <source>
        <dbReference type="SAM" id="MobiDB-lite"/>
    </source>
</evidence>
<dbReference type="AlphaFoldDB" id="A0A1T5MU48"/>
<evidence type="ECO:0000313" key="4">
    <source>
        <dbReference type="EMBL" id="SKC91564.1"/>
    </source>
</evidence>
<feature type="compositionally biased region" description="Low complexity" evidence="1">
    <location>
        <begin position="103"/>
        <end position="117"/>
    </location>
</feature>